<name>A0A1Q9F797_SYMMI</name>
<keyword evidence="3" id="KW-1185">Reference proteome</keyword>
<dbReference type="OMA" id="FISECKW"/>
<accession>A0A1Q9F797</accession>
<feature type="compositionally biased region" description="Basic residues" evidence="1">
    <location>
        <begin position="669"/>
        <end position="697"/>
    </location>
</feature>
<dbReference type="AlphaFoldDB" id="A0A1Q9F797"/>
<dbReference type="EMBL" id="LSRX01000002">
    <property type="protein sequence ID" value="OLQ15556.1"/>
    <property type="molecule type" value="Genomic_DNA"/>
</dbReference>
<dbReference type="OrthoDB" id="438556at2759"/>
<evidence type="ECO:0000256" key="1">
    <source>
        <dbReference type="SAM" id="MobiDB-lite"/>
    </source>
</evidence>
<evidence type="ECO:0000313" key="2">
    <source>
        <dbReference type="EMBL" id="OLQ15556.1"/>
    </source>
</evidence>
<feature type="compositionally biased region" description="Basic and acidic residues" evidence="1">
    <location>
        <begin position="706"/>
        <end position="719"/>
    </location>
</feature>
<organism evidence="2 3">
    <name type="scientific">Symbiodinium microadriaticum</name>
    <name type="common">Dinoflagellate</name>
    <name type="synonym">Zooxanthella microadriatica</name>
    <dbReference type="NCBI Taxonomy" id="2951"/>
    <lineage>
        <taxon>Eukaryota</taxon>
        <taxon>Sar</taxon>
        <taxon>Alveolata</taxon>
        <taxon>Dinophyceae</taxon>
        <taxon>Suessiales</taxon>
        <taxon>Symbiodiniaceae</taxon>
        <taxon>Symbiodinium</taxon>
    </lineage>
</organism>
<reference evidence="2 3" key="1">
    <citation type="submission" date="2016-02" db="EMBL/GenBank/DDBJ databases">
        <title>Genome analysis of coral dinoflagellate symbionts highlights evolutionary adaptations to a symbiotic lifestyle.</title>
        <authorList>
            <person name="Aranda M."/>
            <person name="Li Y."/>
            <person name="Liew Y.J."/>
            <person name="Baumgarten S."/>
            <person name="Simakov O."/>
            <person name="Wilson M."/>
            <person name="Piel J."/>
            <person name="Ashoor H."/>
            <person name="Bougouffa S."/>
            <person name="Bajic V.B."/>
            <person name="Ryu T."/>
            <person name="Ravasi T."/>
            <person name="Bayer T."/>
            <person name="Micklem G."/>
            <person name="Kim H."/>
            <person name="Bhak J."/>
            <person name="Lajeunesse T.C."/>
            <person name="Voolstra C.R."/>
        </authorList>
    </citation>
    <scope>NUCLEOTIDE SEQUENCE [LARGE SCALE GENOMIC DNA]</scope>
    <source>
        <strain evidence="2 3">CCMP2467</strain>
    </source>
</reference>
<comment type="caution">
    <text evidence="2">The sequence shown here is derived from an EMBL/GenBank/DDBJ whole genome shotgun (WGS) entry which is preliminary data.</text>
</comment>
<dbReference type="Proteomes" id="UP000186817">
    <property type="component" value="Unassembled WGS sequence"/>
</dbReference>
<sequence length="814" mass="90638">MSLATIGRKHYVSQTALEAVLKEVAACPDVADSASRRGIKRARDSALDVETPHGQLVTNIMVPVQTKGKSPAGGEEIQIVPTELPMLNIMAFLWHLCNSMPGLAAFFQRQLAKYPSTAGSPWRMALYNDEISPGNQLKSSNTRKLQAWYLSFIEFDAEGRCQENLWFTLCLARSSLVSRIQGGLSGLTHLLISSESFLNLQSGCLLNMPSGDRVMFFSKLHTVVADESALKFLYDFKGSSGNLVCPLCANITSRTHGDLAAHDHSGELQDISCIDTNSFVRRTDSQIFKSQSILASREPVLSKKDFALLESSMGLNYNPYGVLAHRSMPLVKCLQWDWMHVYVVSGLFHLEAGLLLPLLHEQGATFQVIQNFISECKWPHNLKNRRTEILHLFDKRSKPSDFKASASQCLTLYPLIRIFLLNHPLPVVDDGLRRCIRSFMKLCMVLDLLLAGNRGENMSADDLETAILAHCRCFLQAYGPEQTIPKFHYSLHLPGMAREKPLISCFTHERKHRQAKQFADNQKNPGKWFEAALFKDVLGRVLMDLSEHSGFMQPHLKSPKSVTGGLLLWHLVQTFGLQVAAESATVAQIAPGETCEKGDMVLLKSGAVAEVWLFCRVQTGELLALLNVLEAQGKNLFRFKQDGAQFMPVAEIKRPCLFKSMSADSMLLVRRRSPTPPRRRRSPSPRRRSPSPPRRRSPSPPARRSPRPEPDPAPAKEETPLAPDGDGNEEITTSVIAGIPRSSGEQTYRAEVNVPRENGSGPLGKRGLTAIRGPNRIDRAKAEADVRTLVEAFKRGGPAEVRKQQKELNRSWVN</sequence>
<protein>
    <submittedName>
        <fullName evidence="2">Uncharacterized protein</fullName>
    </submittedName>
</protein>
<proteinExistence type="predicted"/>
<evidence type="ECO:0000313" key="3">
    <source>
        <dbReference type="Proteomes" id="UP000186817"/>
    </source>
</evidence>
<feature type="region of interest" description="Disordered" evidence="1">
    <location>
        <begin position="667"/>
        <end position="730"/>
    </location>
</feature>
<gene>
    <name evidence="2" type="ORF">AK812_SmicGene183</name>
</gene>